<dbReference type="Pfam" id="PF17668">
    <property type="entry name" value="Acetyltransf_17"/>
    <property type="match status" value="1"/>
</dbReference>
<dbReference type="InterPro" id="IPR025559">
    <property type="entry name" value="Eis_dom"/>
</dbReference>
<dbReference type="InterPro" id="IPR051554">
    <property type="entry name" value="Acetyltransferase_Eis"/>
</dbReference>
<protein>
    <submittedName>
        <fullName evidence="7">Enhanced intracellular survival protein Eis</fullName>
    </submittedName>
</protein>
<dbReference type="Proteomes" id="UP001500603">
    <property type="component" value="Unassembled WGS sequence"/>
</dbReference>
<dbReference type="InterPro" id="IPR036527">
    <property type="entry name" value="SCP2_sterol-bd_dom_sf"/>
</dbReference>
<evidence type="ECO:0000256" key="2">
    <source>
        <dbReference type="ARBA" id="ARBA00022488"/>
    </source>
</evidence>
<dbReference type="Pfam" id="PF13530">
    <property type="entry name" value="SCP2_2"/>
    <property type="match status" value="1"/>
</dbReference>
<gene>
    <name evidence="7" type="ORF">GCM10023318_53950</name>
</gene>
<dbReference type="InterPro" id="IPR000182">
    <property type="entry name" value="GNAT_dom"/>
</dbReference>
<dbReference type="InterPro" id="IPR022902">
    <property type="entry name" value="NAcTrfase_Eis"/>
</dbReference>
<dbReference type="Pfam" id="PF13527">
    <property type="entry name" value="Acetyltransf_9"/>
    <property type="match status" value="1"/>
</dbReference>
<keyword evidence="3 5" id="KW-0808">Transferase</keyword>
<dbReference type="Gene3D" id="3.40.630.30">
    <property type="match status" value="2"/>
</dbReference>
<reference evidence="8" key="1">
    <citation type="journal article" date="2019" name="Int. J. Syst. Evol. Microbiol.">
        <title>The Global Catalogue of Microorganisms (GCM) 10K type strain sequencing project: providing services to taxonomists for standard genome sequencing and annotation.</title>
        <authorList>
            <consortium name="The Broad Institute Genomics Platform"/>
            <consortium name="The Broad Institute Genome Sequencing Center for Infectious Disease"/>
            <person name="Wu L."/>
            <person name="Ma J."/>
        </authorList>
    </citation>
    <scope>NUCLEOTIDE SEQUENCE [LARGE SCALE GENOMIC DNA]</scope>
    <source>
        <strain evidence="8">JCM 18298</strain>
    </source>
</reference>
<dbReference type="InterPro" id="IPR041380">
    <property type="entry name" value="Acetyltransf_17"/>
</dbReference>
<comment type="caution">
    <text evidence="7">The sequence shown here is derived from an EMBL/GenBank/DDBJ whole genome shotgun (WGS) entry which is preliminary data.</text>
</comment>
<dbReference type="SUPFAM" id="SSF55729">
    <property type="entry name" value="Acyl-CoA N-acyltransferases (Nat)"/>
    <property type="match status" value="1"/>
</dbReference>
<keyword evidence="4 5" id="KW-0012">Acyltransferase</keyword>
<feature type="binding site" evidence="5">
    <location>
        <begin position="85"/>
        <end position="87"/>
    </location>
    <ligand>
        <name>acetyl-CoA</name>
        <dbReference type="ChEBI" id="CHEBI:57288"/>
    </ligand>
</feature>
<feature type="domain" description="N-acetyltransferase" evidence="6">
    <location>
        <begin position="7"/>
        <end position="153"/>
    </location>
</feature>
<dbReference type="Gene3D" id="3.30.1050.10">
    <property type="entry name" value="SCP2 sterol-binding domain"/>
    <property type="match status" value="1"/>
</dbReference>
<dbReference type="PROSITE" id="PS51186">
    <property type="entry name" value="GNAT"/>
    <property type="match status" value="1"/>
</dbReference>
<sequence>MPLTNDIAVRSATAEDEAAIQLLLETSFAGQWGADKQAETRALFRIEDALVAVDGDQVVGTTEDRQMTVTVPGAATLTAAGVAAVAVASTHRRRGILRALFTEQHRRIEEAGLPIAILTASEGSIYGRFGYAPTTRENSVTIDRRFAEFLPCAPNVGGVRMSDPTAALDHLRAVYDRWRAVVPAAQVRPEASWRLRLLDIERARGGGSDLFAFVHPDGYALYRYHKREHGIDAQVIELRAVTTDAHAALWRALCGLDITKHLEAVVSDNDPLPYLLTNPRLVRTVQRADALWLRLMDVPTALAARTYGADLDVVLAVHDPFREAGGTFALTIRDGKAACSPTTGAADVDLGIDVLAGLYFGTHPARAFAAANRLRLNDSDLLPTLETAFGSPVDAHLGWHF</sequence>
<keyword evidence="2" id="KW-1036">Host cytoplasmic vesicle</keyword>
<name>A0ABP9KY06_9NOCA</name>
<accession>A0ABP9KY06</accession>
<keyword evidence="8" id="KW-1185">Reference proteome</keyword>
<dbReference type="PANTHER" id="PTHR37817:SF1">
    <property type="entry name" value="N-ACETYLTRANSFERASE EIS"/>
    <property type="match status" value="1"/>
</dbReference>
<evidence type="ECO:0000256" key="4">
    <source>
        <dbReference type="ARBA" id="ARBA00023315"/>
    </source>
</evidence>
<dbReference type="NCBIfam" id="NF002367">
    <property type="entry name" value="PRK01346.1-4"/>
    <property type="match status" value="1"/>
</dbReference>
<feature type="active site" description="Proton acceptor; via carboxylate" evidence="5">
    <location>
        <position position="401"/>
    </location>
</feature>
<evidence type="ECO:0000259" key="6">
    <source>
        <dbReference type="PROSITE" id="PS51186"/>
    </source>
</evidence>
<feature type="active site" description="Proton donor" evidence="5">
    <location>
        <position position="126"/>
    </location>
</feature>
<comment type="similarity">
    <text evidence="1 5">Belongs to the acetyltransferase Eis family.</text>
</comment>
<dbReference type="RefSeq" id="WP_345498923.1">
    <property type="nucleotide sequence ID" value="NZ_BAABJM010000007.1"/>
</dbReference>
<evidence type="ECO:0000313" key="7">
    <source>
        <dbReference type="EMBL" id="GAA5066116.1"/>
    </source>
</evidence>
<feature type="binding site" evidence="5">
    <location>
        <begin position="93"/>
        <end position="98"/>
    </location>
    <ligand>
        <name>acetyl-CoA</name>
        <dbReference type="ChEBI" id="CHEBI:57288"/>
    </ligand>
</feature>
<evidence type="ECO:0000256" key="1">
    <source>
        <dbReference type="ARBA" id="ARBA00009213"/>
    </source>
</evidence>
<dbReference type="PANTHER" id="PTHR37817">
    <property type="entry name" value="N-ACETYLTRANSFERASE EIS"/>
    <property type="match status" value="1"/>
</dbReference>
<dbReference type="InterPro" id="IPR016181">
    <property type="entry name" value="Acyl_CoA_acyltransferase"/>
</dbReference>
<organism evidence="7 8">
    <name type="scientific">Nocardia callitridis</name>
    <dbReference type="NCBI Taxonomy" id="648753"/>
    <lineage>
        <taxon>Bacteria</taxon>
        <taxon>Bacillati</taxon>
        <taxon>Actinomycetota</taxon>
        <taxon>Actinomycetes</taxon>
        <taxon>Mycobacteriales</taxon>
        <taxon>Nocardiaceae</taxon>
        <taxon>Nocardia</taxon>
    </lineage>
</organism>
<evidence type="ECO:0000256" key="3">
    <source>
        <dbReference type="ARBA" id="ARBA00022679"/>
    </source>
</evidence>
<dbReference type="EMBL" id="BAABJM010000007">
    <property type="protein sequence ID" value="GAA5066116.1"/>
    <property type="molecule type" value="Genomic_DNA"/>
</dbReference>
<evidence type="ECO:0000256" key="5">
    <source>
        <dbReference type="HAMAP-Rule" id="MF_01812"/>
    </source>
</evidence>
<proteinExistence type="inferred from homology"/>
<dbReference type="SUPFAM" id="SSF55718">
    <property type="entry name" value="SCP-like"/>
    <property type="match status" value="1"/>
</dbReference>
<dbReference type="HAMAP" id="MF_01812">
    <property type="entry name" value="Eis"/>
    <property type="match status" value="1"/>
</dbReference>
<feature type="binding site" evidence="5">
    <location>
        <begin position="121"/>
        <end position="122"/>
    </location>
    <ligand>
        <name>acetyl-CoA</name>
        <dbReference type="ChEBI" id="CHEBI:57288"/>
    </ligand>
</feature>
<comment type="subunit">
    <text evidence="5">Homohexamer; trimer of dimers.</text>
</comment>
<evidence type="ECO:0000313" key="8">
    <source>
        <dbReference type="Proteomes" id="UP001500603"/>
    </source>
</evidence>